<dbReference type="InterPro" id="IPR047865">
    <property type="entry name" value="Ribosomal_uL10_bac_type"/>
</dbReference>
<dbReference type="OMA" id="RHRLYKH"/>
<organism evidence="8 9">
    <name type="scientific">Daphnia pulex</name>
    <name type="common">Water flea</name>
    <dbReference type="NCBI Taxonomy" id="6669"/>
    <lineage>
        <taxon>Eukaryota</taxon>
        <taxon>Metazoa</taxon>
        <taxon>Ecdysozoa</taxon>
        <taxon>Arthropoda</taxon>
        <taxon>Crustacea</taxon>
        <taxon>Branchiopoda</taxon>
        <taxon>Diplostraca</taxon>
        <taxon>Cladocera</taxon>
        <taxon>Anomopoda</taxon>
        <taxon>Daphniidae</taxon>
        <taxon>Daphnia</taxon>
    </lineage>
</organism>
<feature type="region of interest" description="Disordered" evidence="7">
    <location>
        <begin position="244"/>
        <end position="263"/>
    </location>
</feature>
<name>E9G2N0_DAPPU</name>
<evidence type="ECO:0000313" key="8">
    <source>
        <dbReference type="EMBL" id="EFX86283.1"/>
    </source>
</evidence>
<comment type="similarity">
    <text evidence="1">Belongs to the universal ribosomal protein uL10 family.</text>
</comment>
<dbReference type="PhylomeDB" id="E9G2N0"/>
<dbReference type="InterPro" id="IPR043141">
    <property type="entry name" value="Ribosomal_uL10-like_sf"/>
</dbReference>
<evidence type="ECO:0000256" key="3">
    <source>
        <dbReference type="ARBA" id="ARBA00023274"/>
    </source>
</evidence>
<proteinExistence type="inferred from homology"/>
<evidence type="ECO:0000256" key="7">
    <source>
        <dbReference type="SAM" id="MobiDB-lite"/>
    </source>
</evidence>
<evidence type="ECO:0000256" key="5">
    <source>
        <dbReference type="ARBA" id="ARBA00035716"/>
    </source>
</evidence>
<dbReference type="eggNOG" id="KOG4241">
    <property type="taxonomic scope" value="Eukaryota"/>
</dbReference>
<sequence>MSVIESTTRLINLQRLLKPWIPTTTAIRWRTRKPNIQRPIPDHYVKARFKAALEPIYPDPLMDKPWFEKCGNILQTKEKEETSKYEELLAKEFYKKFAESQLIAVFHENSSKAYELLKIKQMIHGHNMKMVFGSRKIATLALVGTEFEPVLRLHEGKTAYLCSKDLHVPKLLKFVKKMNHLVLLAGVVQGRLITKSQLQWVATLPDINMLRAELCSILSSHTIQLSQSLTYQQQQLTQSLEQLVKKDSETSTDGSETSADGTS</sequence>
<accession>E9G2N0</accession>
<dbReference type="FunFam" id="3.30.70.1730:FF:000012">
    <property type="entry name" value="Mitochondrial Ribosomal Protein, Large"/>
    <property type="match status" value="1"/>
</dbReference>
<dbReference type="AlphaFoldDB" id="E9G2N0"/>
<keyword evidence="9" id="KW-1185">Reference proteome</keyword>
<dbReference type="Pfam" id="PF00466">
    <property type="entry name" value="Ribosomal_L10"/>
    <property type="match status" value="1"/>
</dbReference>
<dbReference type="Proteomes" id="UP000000305">
    <property type="component" value="Unassembled WGS sequence"/>
</dbReference>
<dbReference type="PANTHER" id="PTHR11560">
    <property type="entry name" value="39S RIBOSOMAL PROTEIN L10, MITOCHONDRIAL"/>
    <property type="match status" value="1"/>
</dbReference>
<dbReference type="OrthoDB" id="360689at2759"/>
<dbReference type="EMBL" id="GL732530">
    <property type="protein sequence ID" value="EFX86283.1"/>
    <property type="molecule type" value="Genomic_DNA"/>
</dbReference>
<dbReference type="Gene3D" id="3.30.70.1730">
    <property type="match status" value="1"/>
</dbReference>
<comment type="subunit">
    <text evidence="6">Component of the mitochondrial ribosome large subunit (39S) which comprises a 16S rRNA and about 50 distinct proteins.</text>
</comment>
<dbReference type="STRING" id="6669.E9G2N0"/>
<dbReference type="SUPFAM" id="SSF160369">
    <property type="entry name" value="Ribosomal protein L10-like"/>
    <property type="match status" value="1"/>
</dbReference>
<evidence type="ECO:0000313" key="9">
    <source>
        <dbReference type="Proteomes" id="UP000000305"/>
    </source>
</evidence>
<dbReference type="InterPro" id="IPR001790">
    <property type="entry name" value="Ribosomal_uL10"/>
</dbReference>
<evidence type="ECO:0000256" key="6">
    <source>
        <dbReference type="ARBA" id="ARBA00038782"/>
    </source>
</evidence>
<dbReference type="InParanoid" id="E9G2N0"/>
<evidence type="ECO:0000256" key="4">
    <source>
        <dbReference type="ARBA" id="ARBA00035707"/>
    </source>
</evidence>
<dbReference type="FunCoup" id="E9G2N0">
    <property type="interactions" value="706"/>
</dbReference>
<dbReference type="HOGENOM" id="CLU_073093_1_0_1"/>
<gene>
    <name evidence="8" type="ORF">DAPPUDRAFT_308442</name>
</gene>
<protein>
    <recommendedName>
        <fullName evidence="4">Large ribosomal subunit protein uL10m</fullName>
    </recommendedName>
    <alternativeName>
        <fullName evidence="5">39S ribosomal protein L10, mitochondrial</fullName>
    </alternativeName>
</protein>
<keyword evidence="3" id="KW-0687">Ribonucleoprotein</keyword>
<evidence type="ECO:0000256" key="2">
    <source>
        <dbReference type="ARBA" id="ARBA00022980"/>
    </source>
</evidence>
<evidence type="ECO:0000256" key="1">
    <source>
        <dbReference type="ARBA" id="ARBA00008889"/>
    </source>
</evidence>
<keyword evidence="2" id="KW-0689">Ribosomal protein</keyword>
<dbReference type="GO" id="GO:0006412">
    <property type="term" value="P:translation"/>
    <property type="evidence" value="ECO:0000318"/>
    <property type="project" value="GO_Central"/>
</dbReference>
<feature type="compositionally biased region" description="Low complexity" evidence="7">
    <location>
        <begin position="251"/>
        <end position="263"/>
    </location>
</feature>
<reference evidence="8 9" key="1">
    <citation type="journal article" date="2011" name="Science">
        <title>The ecoresponsive genome of Daphnia pulex.</title>
        <authorList>
            <person name="Colbourne J.K."/>
            <person name="Pfrender M.E."/>
            <person name="Gilbert D."/>
            <person name="Thomas W.K."/>
            <person name="Tucker A."/>
            <person name="Oakley T.H."/>
            <person name="Tokishita S."/>
            <person name="Aerts A."/>
            <person name="Arnold G.J."/>
            <person name="Basu M.K."/>
            <person name="Bauer D.J."/>
            <person name="Caceres C.E."/>
            <person name="Carmel L."/>
            <person name="Casola C."/>
            <person name="Choi J.H."/>
            <person name="Detter J.C."/>
            <person name="Dong Q."/>
            <person name="Dusheyko S."/>
            <person name="Eads B.D."/>
            <person name="Frohlich T."/>
            <person name="Geiler-Samerotte K.A."/>
            <person name="Gerlach D."/>
            <person name="Hatcher P."/>
            <person name="Jogdeo S."/>
            <person name="Krijgsveld J."/>
            <person name="Kriventseva E.V."/>
            <person name="Kultz D."/>
            <person name="Laforsch C."/>
            <person name="Lindquist E."/>
            <person name="Lopez J."/>
            <person name="Manak J.R."/>
            <person name="Muller J."/>
            <person name="Pangilinan J."/>
            <person name="Patwardhan R.P."/>
            <person name="Pitluck S."/>
            <person name="Pritham E.J."/>
            <person name="Rechtsteiner A."/>
            <person name="Rho M."/>
            <person name="Rogozin I.B."/>
            <person name="Sakarya O."/>
            <person name="Salamov A."/>
            <person name="Schaack S."/>
            <person name="Shapiro H."/>
            <person name="Shiga Y."/>
            <person name="Skalitzky C."/>
            <person name="Smith Z."/>
            <person name="Souvorov A."/>
            <person name="Sung W."/>
            <person name="Tang Z."/>
            <person name="Tsuchiya D."/>
            <person name="Tu H."/>
            <person name="Vos H."/>
            <person name="Wang M."/>
            <person name="Wolf Y.I."/>
            <person name="Yamagata H."/>
            <person name="Yamada T."/>
            <person name="Ye Y."/>
            <person name="Shaw J.R."/>
            <person name="Andrews J."/>
            <person name="Crease T.J."/>
            <person name="Tang H."/>
            <person name="Lucas S.M."/>
            <person name="Robertson H.M."/>
            <person name="Bork P."/>
            <person name="Koonin E.V."/>
            <person name="Zdobnov E.M."/>
            <person name="Grigoriev I.V."/>
            <person name="Lynch M."/>
            <person name="Boore J.L."/>
        </authorList>
    </citation>
    <scope>NUCLEOTIDE SEQUENCE [LARGE SCALE GENOMIC DNA]</scope>
</reference>
<dbReference type="GO" id="GO:0005762">
    <property type="term" value="C:mitochondrial large ribosomal subunit"/>
    <property type="evidence" value="ECO:0000318"/>
    <property type="project" value="GO_Central"/>
</dbReference>
<dbReference type="KEGG" id="dpx:DAPPUDRAFT_308442"/>
<dbReference type="GO" id="GO:0003735">
    <property type="term" value="F:structural constituent of ribosome"/>
    <property type="evidence" value="ECO:0000318"/>
    <property type="project" value="GO_Central"/>
</dbReference>